<dbReference type="GO" id="GO:0042054">
    <property type="term" value="F:histone methyltransferase activity"/>
    <property type="evidence" value="ECO:0007669"/>
    <property type="project" value="InterPro"/>
</dbReference>
<accession>A0A1R1PMR1</accession>
<dbReference type="Proteomes" id="UP000188320">
    <property type="component" value="Unassembled WGS sequence"/>
</dbReference>
<feature type="domain" description="Post-SET" evidence="10">
    <location>
        <begin position="705"/>
        <end position="721"/>
    </location>
</feature>
<gene>
    <name evidence="11" type="ORF">AX774_g4264</name>
</gene>
<evidence type="ECO:0000256" key="3">
    <source>
        <dbReference type="ARBA" id="ARBA00022603"/>
    </source>
</evidence>
<organism evidence="11 12">
    <name type="scientific">Zancudomyces culisetae</name>
    <name type="common">Gut fungus</name>
    <name type="synonym">Smittium culisetae</name>
    <dbReference type="NCBI Taxonomy" id="1213189"/>
    <lineage>
        <taxon>Eukaryota</taxon>
        <taxon>Fungi</taxon>
        <taxon>Fungi incertae sedis</taxon>
        <taxon>Zoopagomycota</taxon>
        <taxon>Kickxellomycotina</taxon>
        <taxon>Harpellomycetes</taxon>
        <taxon>Harpellales</taxon>
        <taxon>Legeriomycetaceae</taxon>
        <taxon>Zancudomyces</taxon>
    </lineage>
</organism>
<evidence type="ECO:0000256" key="2">
    <source>
        <dbReference type="ARBA" id="ARBA00022454"/>
    </source>
</evidence>
<dbReference type="InterPro" id="IPR007728">
    <property type="entry name" value="Pre-SET_dom"/>
</dbReference>
<dbReference type="OrthoDB" id="308383at2759"/>
<dbReference type="InterPro" id="IPR046341">
    <property type="entry name" value="SET_dom_sf"/>
</dbReference>
<dbReference type="Pfam" id="PF05033">
    <property type="entry name" value="Pre-SET"/>
    <property type="match status" value="1"/>
</dbReference>
<dbReference type="EMBL" id="LSSK01000705">
    <property type="protein sequence ID" value="OMH82265.1"/>
    <property type="molecule type" value="Genomic_DNA"/>
</dbReference>
<dbReference type="PANTHER" id="PTHR46223">
    <property type="entry name" value="HISTONE-LYSINE N-METHYLTRANSFERASE SUV39H"/>
    <property type="match status" value="1"/>
</dbReference>
<dbReference type="SUPFAM" id="SSF82199">
    <property type="entry name" value="SET domain"/>
    <property type="match status" value="1"/>
</dbReference>
<dbReference type="PANTHER" id="PTHR46223:SF3">
    <property type="entry name" value="HISTONE-LYSINE N-METHYLTRANSFERASE SET-23"/>
    <property type="match status" value="1"/>
</dbReference>
<feature type="region of interest" description="Disordered" evidence="8">
    <location>
        <begin position="364"/>
        <end position="383"/>
    </location>
</feature>
<comment type="caution">
    <text evidence="11">The sequence shown here is derived from an EMBL/GenBank/DDBJ whole genome shotgun (WGS) entry which is preliminary data.</text>
</comment>
<evidence type="ECO:0000256" key="5">
    <source>
        <dbReference type="ARBA" id="ARBA00022691"/>
    </source>
</evidence>
<dbReference type="GO" id="GO:0032259">
    <property type="term" value="P:methylation"/>
    <property type="evidence" value="ECO:0007669"/>
    <property type="project" value="UniProtKB-KW"/>
</dbReference>
<keyword evidence="6" id="KW-0479">Metal-binding</keyword>
<evidence type="ECO:0000259" key="10">
    <source>
        <dbReference type="PROSITE" id="PS50868"/>
    </source>
</evidence>
<dbReference type="PROSITE" id="PS50280">
    <property type="entry name" value="SET"/>
    <property type="match status" value="1"/>
</dbReference>
<evidence type="ECO:0000256" key="4">
    <source>
        <dbReference type="ARBA" id="ARBA00022679"/>
    </source>
</evidence>
<feature type="domain" description="SET" evidence="9">
    <location>
        <begin position="556"/>
        <end position="683"/>
    </location>
</feature>
<dbReference type="GO" id="GO:0005694">
    <property type="term" value="C:chromosome"/>
    <property type="evidence" value="ECO:0007669"/>
    <property type="project" value="UniProtKB-SubCell"/>
</dbReference>
<dbReference type="SMART" id="SM00317">
    <property type="entry name" value="SET"/>
    <property type="match status" value="1"/>
</dbReference>
<evidence type="ECO:0000313" key="11">
    <source>
        <dbReference type="EMBL" id="OMH82265.1"/>
    </source>
</evidence>
<evidence type="ECO:0000256" key="1">
    <source>
        <dbReference type="ARBA" id="ARBA00004286"/>
    </source>
</evidence>
<keyword evidence="5" id="KW-0949">S-adenosyl-L-methionine</keyword>
<keyword evidence="4 11" id="KW-0808">Transferase</keyword>
<protein>
    <submittedName>
        <fullName evidence="11">Histone-lysine N-methyltransferase SUV39H1</fullName>
    </submittedName>
</protein>
<evidence type="ECO:0000259" key="9">
    <source>
        <dbReference type="PROSITE" id="PS50280"/>
    </source>
</evidence>
<dbReference type="SMART" id="SM00508">
    <property type="entry name" value="PostSET"/>
    <property type="match status" value="1"/>
</dbReference>
<dbReference type="AlphaFoldDB" id="A0A1R1PMR1"/>
<proteinExistence type="predicted"/>
<dbReference type="GO" id="GO:0005634">
    <property type="term" value="C:nucleus"/>
    <property type="evidence" value="ECO:0007669"/>
    <property type="project" value="InterPro"/>
</dbReference>
<evidence type="ECO:0000256" key="6">
    <source>
        <dbReference type="ARBA" id="ARBA00022723"/>
    </source>
</evidence>
<dbReference type="InterPro" id="IPR001214">
    <property type="entry name" value="SET_dom"/>
</dbReference>
<dbReference type="Pfam" id="PF00856">
    <property type="entry name" value="SET"/>
    <property type="match status" value="1"/>
</dbReference>
<dbReference type="InterPro" id="IPR003616">
    <property type="entry name" value="Post-SET_dom"/>
</dbReference>
<evidence type="ECO:0000256" key="8">
    <source>
        <dbReference type="SAM" id="MobiDB-lite"/>
    </source>
</evidence>
<feature type="region of interest" description="Disordered" evidence="8">
    <location>
        <begin position="151"/>
        <end position="183"/>
    </location>
</feature>
<name>A0A1R1PMR1_ZANCU</name>
<sequence>MKSDVVVISDSSDTESNAFDTVLNGSLSPISNNPADSEIQDFFLGKTDIQNIVENYMNIGMSTEIVDKIFRVTTNKGKRPEPSADTVLKAVEEKKVGADVDMEMEPSTDEDMFISESEFSADEHWYLKNIDRNDIKKKLSQHVEANYNSVETHLSPQNSFAENQEKDAGNRQEVEEELPPPANVVDVPIEQHLNINENVKSNYEANKSQPPKENFERDICDVLIKRLDELKHKENNKPGEIAPSFIGKNGQKSDDLTFRKEVGFENGTLGKNLIEIQNHINKLKMKKDAVVGKRLDILNDFPLLLGINIALDEYLKTNKNSGTRYLEQLLMDEHMIKAKFKNHLKVAEERVRKRRAQRVIEREKNGQKDGVGMQRAAHRAGGLSNKRRYEATIEMDVGPPISVLNTVDDARLPANFTFFSKIIYADDVRRPTNAGVKSCYCSIIDVNKGKGNTQKSFDEIKAELEKVFTIKRYREAFLEGVAPKDIIEKFYKTCDHSLSRDQLFYGGCSHNESHGNPYNKHSQLVLDKGFAIYECNYVCACGPYCHNRVIQRGSNVKFQIFRTKNKGWGVKTLQTLKSGQFVAEYVGEVITNKEATRRGKLNDKLGSTYLFDLDYGTPENKEPEFSIDAENYGNITRFLNHSCSPNLEIRAAYINYWDKGHHHLVFFTNQRIPAGTELCFDYNPSYSADSSDSQEKDPGSKFNHVGYKCYCGAPNCRGYVFS</sequence>
<keyword evidence="2" id="KW-0158">Chromosome</keyword>
<keyword evidence="12" id="KW-1185">Reference proteome</keyword>
<feature type="compositionally biased region" description="Basic and acidic residues" evidence="8">
    <location>
        <begin position="163"/>
        <end position="173"/>
    </location>
</feature>
<evidence type="ECO:0000256" key="7">
    <source>
        <dbReference type="ARBA" id="ARBA00022833"/>
    </source>
</evidence>
<comment type="subcellular location">
    <subcellularLocation>
        <location evidence="1">Chromosome</location>
    </subcellularLocation>
</comment>
<dbReference type="InterPro" id="IPR050973">
    <property type="entry name" value="H3K9_Histone-Lys_N-MTase"/>
</dbReference>
<evidence type="ECO:0000313" key="12">
    <source>
        <dbReference type="Proteomes" id="UP000188320"/>
    </source>
</evidence>
<dbReference type="PROSITE" id="PS50868">
    <property type="entry name" value="POST_SET"/>
    <property type="match status" value="1"/>
</dbReference>
<reference evidence="12" key="1">
    <citation type="submission" date="2017-01" db="EMBL/GenBank/DDBJ databases">
        <authorList>
            <person name="Wang Y."/>
            <person name="White M."/>
            <person name="Kvist S."/>
            <person name="Moncalvo J.-M."/>
        </authorList>
    </citation>
    <scope>NUCLEOTIDE SEQUENCE [LARGE SCALE GENOMIC DNA]</scope>
    <source>
        <strain evidence="12">COL-18-3</strain>
    </source>
</reference>
<keyword evidence="7" id="KW-0862">Zinc</keyword>
<dbReference type="GO" id="GO:0008270">
    <property type="term" value="F:zinc ion binding"/>
    <property type="evidence" value="ECO:0007669"/>
    <property type="project" value="InterPro"/>
</dbReference>
<dbReference type="Gene3D" id="2.170.270.10">
    <property type="entry name" value="SET domain"/>
    <property type="match status" value="1"/>
</dbReference>
<feature type="compositionally biased region" description="Polar residues" evidence="8">
    <location>
        <begin position="151"/>
        <end position="162"/>
    </location>
</feature>
<keyword evidence="3 11" id="KW-0489">Methyltransferase</keyword>